<dbReference type="AlphaFoldDB" id="A0A085JA27"/>
<evidence type="ECO:0000256" key="2">
    <source>
        <dbReference type="SAM" id="Phobius"/>
    </source>
</evidence>
<evidence type="ECO:0000313" key="4">
    <source>
        <dbReference type="EMBL" id="KFD17323.1"/>
    </source>
</evidence>
<evidence type="ECO:0000259" key="3">
    <source>
        <dbReference type="Pfam" id="PF12528"/>
    </source>
</evidence>
<comment type="subcellular location">
    <subcellularLocation>
        <location evidence="1">Membrane</location>
        <topology evidence="1">Single-pass membrane protein</topology>
    </subcellularLocation>
</comment>
<organism evidence="4 5">
    <name type="scientific">Tatumella ptyseos ATCC 33301</name>
    <dbReference type="NCBI Taxonomy" id="1005995"/>
    <lineage>
        <taxon>Bacteria</taxon>
        <taxon>Pseudomonadati</taxon>
        <taxon>Pseudomonadota</taxon>
        <taxon>Gammaproteobacteria</taxon>
        <taxon>Enterobacterales</taxon>
        <taxon>Erwiniaceae</taxon>
        <taxon>Tatumella</taxon>
    </lineage>
</organism>
<name>A0A085JA27_9GAMM</name>
<reference evidence="4 5" key="1">
    <citation type="submission" date="2014-05" db="EMBL/GenBank/DDBJ databases">
        <title>ATOL: Assembling a taxonomically balanced genome-scale reconstruction of the evolutionary history of the Enterobacteriaceae.</title>
        <authorList>
            <person name="Plunkett G.III."/>
            <person name="Neeno-Eckwall E.C."/>
            <person name="Glasner J.D."/>
            <person name="Perna N.T."/>
        </authorList>
    </citation>
    <scope>NUCLEOTIDE SEQUENCE [LARGE SCALE GENOMIC DNA]</scope>
    <source>
        <strain evidence="4 5">ATCC 33301</strain>
    </source>
</reference>
<gene>
    <name evidence="4" type="ORF">GTPT_3160</name>
</gene>
<dbReference type="GO" id="GO:0016020">
    <property type="term" value="C:membrane"/>
    <property type="evidence" value="ECO:0007669"/>
    <property type="project" value="UniProtKB-SubCell"/>
</dbReference>
<dbReference type="InterPro" id="IPR022204">
    <property type="entry name" value="PpdC-like_C"/>
</dbReference>
<dbReference type="NCBIfam" id="TIGR02532">
    <property type="entry name" value="IV_pilin_GFxxxE"/>
    <property type="match status" value="1"/>
</dbReference>
<protein>
    <submittedName>
        <fullName evidence="4">Prepilin peptidase-dependent protein C</fullName>
    </submittedName>
</protein>
<dbReference type="Pfam" id="PF07963">
    <property type="entry name" value="N_methyl"/>
    <property type="match status" value="1"/>
</dbReference>
<dbReference type="EMBL" id="JMPR01000048">
    <property type="protein sequence ID" value="KFD17323.1"/>
    <property type="molecule type" value="Genomic_DNA"/>
</dbReference>
<dbReference type="Pfam" id="PF12528">
    <property type="entry name" value="T2SSppdC"/>
    <property type="match status" value="1"/>
</dbReference>
<sequence>MNGNAGRGFSLAECLIALLILSLSVLLLSQYHQQLVNSYQRQWAQREAVRAAAQVLAGKTPAGWRSDIRRQPAANGCLRVTVHTEGPLRREATLQQLFCPPFGDRLP</sequence>
<keyword evidence="2" id="KW-0812">Transmembrane</keyword>
<proteinExistence type="predicted"/>
<comment type="caution">
    <text evidence="4">The sequence shown here is derived from an EMBL/GenBank/DDBJ whole genome shotgun (WGS) entry which is preliminary data.</text>
</comment>
<keyword evidence="2" id="KW-0472">Membrane</keyword>
<dbReference type="eggNOG" id="COG4967">
    <property type="taxonomic scope" value="Bacteria"/>
</dbReference>
<keyword evidence="2" id="KW-1133">Transmembrane helix</keyword>
<keyword evidence="5" id="KW-1185">Reference proteome</keyword>
<feature type="transmembrane region" description="Helical" evidence="2">
    <location>
        <begin position="6"/>
        <end position="28"/>
    </location>
</feature>
<evidence type="ECO:0000313" key="5">
    <source>
        <dbReference type="Proteomes" id="UP000028602"/>
    </source>
</evidence>
<dbReference type="InterPro" id="IPR012902">
    <property type="entry name" value="N_methyl_site"/>
</dbReference>
<dbReference type="Proteomes" id="UP000028602">
    <property type="component" value="Unassembled WGS sequence"/>
</dbReference>
<accession>A0A085JA27</accession>
<evidence type="ECO:0000256" key="1">
    <source>
        <dbReference type="ARBA" id="ARBA00004167"/>
    </source>
</evidence>
<feature type="domain" description="Prepilin peptidase dependent protein C-like C-terminal" evidence="3">
    <location>
        <begin position="31"/>
        <end position="100"/>
    </location>
</feature>